<feature type="region of interest" description="Disordered" evidence="1">
    <location>
        <begin position="232"/>
        <end position="257"/>
    </location>
</feature>
<reference evidence="2 3" key="1">
    <citation type="journal article" date="2024" name="J Genomics">
        <title>Draft genome sequencing and assembly of Favolaschia claudopus CIRM-BRFM 2984 isolated from oak limbs.</title>
        <authorList>
            <person name="Navarro D."/>
            <person name="Drula E."/>
            <person name="Chaduli D."/>
            <person name="Cazenave R."/>
            <person name="Ahrendt S."/>
            <person name="Wang J."/>
            <person name="Lipzen A."/>
            <person name="Daum C."/>
            <person name="Barry K."/>
            <person name="Grigoriev I.V."/>
            <person name="Favel A."/>
            <person name="Rosso M.N."/>
            <person name="Martin F."/>
        </authorList>
    </citation>
    <scope>NUCLEOTIDE SEQUENCE [LARGE SCALE GENOMIC DNA]</scope>
    <source>
        <strain evidence="2 3">CIRM-BRFM 2984</strain>
    </source>
</reference>
<dbReference type="Proteomes" id="UP001362999">
    <property type="component" value="Unassembled WGS sequence"/>
</dbReference>
<proteinExistence type="predicted"/>
<dbReference type="EMBL" id="JAWWNJ010000004">
    <property type="protein sequence ID" value="KAK7058085.1"/>
    <property type="molecule type" value="Genomic_DNA"/>
</dbReference>
<organism evidence="2 3">
    <name type="scientific">Favolaschia claudopus</name>
    <dbReference type="NCBI Taxonomy" id="2862362"/>
    <lineage>
        <taxon>Eukaryota</taxon>
        <taxon>Fungi</taxon>
        <taxon>Dikarya</taxon>
        <taxon>Basidiomycota</taxon>
        <taxon>Agaricomycotina</taxon>
        <taxon>Agaricomycetes</taxon>
        <taxon>Agaricomycetidae</taxon>
        <taxon>Agaricales</taxon>
        <taxon>Marasmiineae</taxon>
        <taxon>Mycenaceae</taxon>
        <taxon>Favolaschia</taxon>
    </lineage>
</organism>
<feature type="compositionally biased region" description="Pro residues" evidence="1">
    <location>
        <begin position="123"/>
        <end position="133"/>
    </location>
</feature>
<gene>
    <name evidence="2" type="ORF">R3P38DRAFT_3547466</name>
</gene>
<accession>A0AAW0E2U0</accession>
<keyword evidence="3" id="KW-1185">Reference proteome</keyword>
<feature type="compositionally biased region" description="Low complexity" evidence="1">
    <location>
        <begin position="354"/>
        <end position="370"/>
    </location>
</feature>
<protein>
    <submittedName>
        <fullName evidence="2">Uncharacterized protein</fullName>
    </submittedName>
</protein>
<comment type="caution">
    <text evidence="2">The sequence shown here is derived from an EMBL/GenBank/DDBJ whole genome shotgun (WGS) entry which is preliminary data.</text>
</comment>
<sequence>MQSAGKGSLYISPPEENDGGSGEADIISSAASPQPKPNSPQRNEPAPRVPTTIKRRRNGVNGYGPSTREGAPQRANPTRNHHSDEDEDQDGASGNASLLHFSTAVLTIPTCAGPSRRRRSQRPPSPPPAPAHPATPHSNYHMHRSSATGHYMDAPASSSYLVLHPRTNEPDHHLASPPNLRQSAGEDACGSLISTPQLFTTTVNNADEQRITAPPPSQCLSSTALGRRHLLSRTPSPSLRNESPPPTISQSLDENGATGDASLLPIISLLRTLQSPHTKVGREGHRHTHTILVLGLMLQARISRSSNENDGGGGHPADPSFIPSYPISLQRTTVIKVSRRRRKQIQRRQRSADRSAASPASVPTSHSSSRAPPPPMYPTAHLRGGHGMQRPHPRAKANA</sequence>
<dbReference type="AlphaFoldDB" id="A0AAW0E2U0"/>
<feature type="compositionally biased region" description="Basic residues" evidence="1">
    <location>
        <begin position="337"/>
        <end position="349"/>
    </location>
</feature>
<feature type="region of interest" description="Disordered" evidence="1">
    <location>
        <begin position="1"/>
        <end position="152"/>
    </location>
</feature>
<evidence type="ECO:0000256" key="1">
    <source>
        <dbReference type="SAM" id="MobiDB-lite"/>
    </source>
</evidence>
<evidence type="ECO:0000313" key="3">
    <source>
        <dbReference type="Proteomes" id="UP001362999"/>
    </source>
</evidence>
<feature type="region of interest" description="Disordered" evidence="1">
    <location>
        <begin position="304"/>
        <end position="399"/>
    </location>
</feature>
<name>A0AAW0E2U0_9AGAR</name>
<feature type="compositionally biased region" description="Basic residues" evidence="1">
    <location>
        <begin position="389"/>
        <end position="399"/>
    </location>
</feature>
<evidence type="ECO:0000313" key="2">
    <source>
        <dbReference type="EMBL" id="KAK7058085.1"/>
    </source>
</evidence>
<feature type="region of interest" description="Disordered" evidence="1">
    <location>
        <begin position="164"/>
        <end position="187"/>
    </location>
</feature>